<name>A0ABQ4E8X2_9ACTN</name>
<evidence type="ECO:0000313" key="2">
    <source>
        <dbReference type="EMBL" id="GIG91164.1"/>
    </source>
</evidence>
<dbReference type="PANTHER" id="PTHR43745:SF2">
    <property type="entry name" value="NITROREDUCTASE MJ1384-RELATED"/>
    <property type="match status" value="1"/>
</dbReference>
<dbReference type="CDD" id="cd02142">
    <property type="entry name" value="McbC_SagB-like_oxidoreductase"/>
    <property type="match status" value="1"/>
</dbReference>
<dbReference type="InterPro" id="IPR052544">
    <property type="entry name" value="Bacteriocin_Proc_Enz"/>
</dbReference>
<evidence type="ECO:0000256" key="1">
    <source>
        <dbReference type="SAM" id="MobiDB-lite"/>
    </source>
</evidence>
<sequence>MLFLGAGVVRVAERDGIETPFRASGSAGARFPLEVYASTRGVAGVPDGVHWYDAREHALVRIGPAAVGDTTTLVVTGVPWRTGWRYAERGWRHLYWDAGTLLSQLGAAASSAGLGPQLRSRFPDVRLRQLVGADGVHEYPLALLSLGGGVPTVTPGGPAATGALPPVEFPLCTAAQRAGERDDLGPAWPPGSELPDVPGSESVDEVVRRRGSQRRMDRRGSLPRALLDWPLRAALRGVDVPHWVAVHAVDGLAPGIYRWPDLDRPVRAGDHRAELLRVCLDQSLAGDAAYVVIAATPPAGLDDRGYRDAQLAAGLVEGRLHLAAYALGASASGMTFVDAEVPALLDEPDDLVTLLFTCVGVPAYRSRRGGTPGAPAAFRPVTPRLRPRG</sequence>
<reference evidence="2 3" key="1">
    <citation type="submission" date="2021-01" db="EMBL/GenBank/DDBJ databases">
        <title>Whole genome shotgun sequence of Plantactinospora endophytica NBRC 110450.</title>
        <authorList>
            <person name="Komaki H."/>
            <person name="Tamura T."/>
        </authorList>
    </citation>
    <scope>NUCLEOTIDE SEQUENCE [LARGE SCALE GENOMIC DNA]</scope>
    <source>
        <strain evidence="2 3">NBRC 110450</strain>
    </source>
</reference>
<keyword evidence="3" id="KW-1185">Reference proteome</keyword>
<comment type="caution">
    <text evidence="2">The sequence shown here is derived from an EMBL/GenBank/DDBJ whole genome shotgun (WGS) entry which is preliminary data.</text>
</comment>
<dbReference type="InterPro" id="IPR000415">
    <property type="entry name" value="Nitroreductase-like"/>
</dbReference>
<protein>
    <recommendedName>
        <fullName evidence="4">Nitroreductase domain-containing protein</fullName>
    </recommendedName>
</protein>
<dbReference type="Gene3D" id="3.40.109.10">
    <property type="entry name" value="NADH Oxidase"/>
    <property type="match status" value="2"/>
</dbReference>
<dbReference type="Proteomes" id="UP000646749">
    <property type="component" value="Unassembled WGS sequence"/>
</dbReference>
<feature type="region of interest" description="Disordered" evidence="1">
    <location>
        <begin position="181"/>
        <end position="215"/>
    </location>
</feature>
<organism evidence="2 3">
    <name type="scientific">Plantactinospora endophytica</name>
    <dbReference type="NCBI Taxonomy" id="673535"/>
    <lineage>
        <taxon>Bacteria</taxon>
        <taxon>Bacillati</taxon>
        <taxon>Actinomycetota</taxon>
        <taxon>Actinomycetes</taxon>
        <taxon>Micromonosporales</taxon>
        <taxon>Micromonosporaceae</taxon>
        <taxon>Plantactinospora</taxon>
    </lineage>
</organism>
<proteinExistence type="predicted"/>
<dbReference type="PANTHER" id="PTHR43745">
    <property type="entry name" value="NITROREDUCTASE MJ1384-RELATED"/>
    <property type="match status" value="1"/>
</dbReference>
<accession>A0ABQ4E8X2</accession>
<gene>
    <name evidence="2" type="ORF">Pen02_61000</name>
</gene>
<feature type="region of interest" description="Disordered" evidence="1">
    <location>
        <begin position="367"/>
        <end position="389"/>
    </location>
</feature>
<dbReference type="SUPFAM" id="SSF55469">
    <property type="entry name" value="FMN-dependent nitroreductase-like"/>
    <property type="match status" value="2"/>
</dbReference>
<dbReference type="EMBL" id="BONW01000034">
    <property type="protein sequence ID" value="GIG91164.1"/>
    <property type="molecule type" value="Genomic_DNA"/>
</dbReference>
<evidence type="ECO:0008006" key="4">
    <source>
        <dbReference type="Google" id="ProtNLM"/>
    </source>
</evidence>
<dbReference type="RefSeq" id="WP_203869559.1">
    <property type="nucleotide sequence ID" value="NZ_BONW01000034.1"/>
</dbReference>
<evidence type="ECO:0000313" key="3">
    <source>
        <dbReference type="Proteomes" id="UP000646749"/>
    </source>
</evidence>